<dbReference type="InterPro" id="IPR014476">
    <property type="entry name" value="AHL15-29"/>
</dbReference>
<feature type="compositionally biased region" description="Basic and acidic residues" evidence="4">
    <location>
        <begin position="196"/>
        <end position="205"/>
    </location>
</feature>
<dbReference type="AlphaFoldDB" id="A0AAD1Z330"/>
<dbReference type="PANTHER" id="PTHR31100">
    <property type="entry name" value="AT-HOOK MOTIF NUCLEAR-LOCALIZED PROTEIN 15"/>
    <property type="match status" value="1"/>
</dbReference>
<reference evidence="6" key="1">
    <citation type="submission" date="2023-05" db="EMBL/GenBank/DDBJ databases">
        <authorList>
            <person name="Huff M."/>
        </authorList>
    </citation>
    <scope>NUCLEOTIDE SEQUENCE</scope>
</reference>
<evidence type="ECO:0000313" key="6">
    <source>
        <dbReference type="EMBL" id="CAI9761948.1"/>
    </source>
</evidence>
<keyword evidence="7" id="KW-1185">Reference proteome</keyword>
<dbReference type="EMBL" id="OU503040">
    <property type="protein sequence ID" value="CAI9761948.1"/>
    <property type="molecule type" value="Genomic_DNA"/>
</dbReference>
<dbReference type="Gene3D" id="3.30.1330.80">
    <property type="entry name" value="Hypothetical protein, similar to alpha- acetolactate decarboxylase, domain 2"/>
    <property type="match status" value="1"/>
</dbReference>
<feature type="domain" description="PPC" evidence="5">
    <location>
        <begin position="260"/>
        <end position="311"/>
    </location>
</feature>
<feature type="region of interest" description="Disordered" evidence="4">
    <location>
        <begin position="189"/>
        <end position="256"/>
    </location>
</feature>
<dbReference type="GO" id="GO:0003700">
    <property type="term" value="F:DNA-binding transcription factor activity"/>
    <property type="evidence" value="ECO:0007669"/>
    <property type="project" value="TreeGrafter"/>
</dbReference>
<evidence type="ECO:0000256" key="4">
    <source>
        <dbReference type="SAM" id="MobiDB-lite"/>
    </source>
</evidence>
<dbReference type="Proteomes" id="UP000834106">
    <property type="component" value="Chromosome 5"/>
</dbReference>
<evidence type="ECO:0000256" key="2">
    <source>
        <dbReference type="ARBA" id="ARBA00023125"/>
    </source>
</evidence>
<proteinExistence type="predicted"/>
<keyword evidence="3" id="KW-0804">Transcription</keyword>
<dbReference type="InterPro" id="IPR005175">
    <property type="entry name" value="PPC_dom"/>
</dbReference>
<dbReference type="PROSITE" id="PS51742">
    <property type="entry name" value="PPC"/>
    <property type="match status" value="1"/>
</dbReference>
<dbReference type="GO" id="GO:0005634">
    <property type="term" value="C:nucleus"/>
    <property type="evidence" value="ECO:0007669"/>
    <property type="project" value="TreeGrafter"/>
</dbReference>
<evidence type="ECO:0000256" key="1">
    <source>
        <dbReference type="ARBA" id="ARBA00023015"/>
    </source>
</evidence>
<dbReference type="CDD" id="cd11378">
    <property type="entry name" value="DUF296"/>
    <property type="match status" value="1"/>
</dbReference>
<gene>
    <name evidence="6" type="ORF">FPE_LOCUS9378</name>
</gene>
<evidence type="ECO:0000313" key="7">
    <source>
        <dbReference type="Proteomes" id="UP000834106"/>
    </source>
</evidence>
<dbReference type="Pfam" id="PF03479">
    <property type="entry name" value="PCC"/>
    <property type="match status" value="1"/>
</dbReference>
<dbReference type="PANTHER" id="PTHR31100:SF68">
    <property type="entry name" value="PPC DOMAIN-CONTAINING PROTEIN"/>
    <property type="match status" value="1"/>
</dbReference>
<evidence type="ECO:0000256" key="3">
    <source>
        <dbReference type="ARBA" id="ARBA00023163"/>
    </source>
</evidence>
<sequence>MFEWWRIEEHEFKILRSWWLLPIARGHWRAACRDSNGHPLCCRTCSCSSQFYHLFSHGFSYAIVNMKWCDPNEQSPRVPLPQEIDCGTEIYRHAIAELNGEVDIAACLLGTTLVVLPTKQQSPRKQSKDRRHFLPQLDLVHQLNILSNLWRLVAPVAAGRSQKGIKFQTLSHSERVTSKTFTATASHFVSQLHLQRPPDSEDESNRNQFSGENDDNSHQGMELGTSNTSSGDMVANRQRGRPPGSKNKPKPPVINTRESANSLCAHILEVSSGCDVFEAVAAYVRKRQRGICILGGTGTVNNVTIRQPALW</sequence>
<evidence type="ECO:0000259" key="5">
    <source>
        <dbReference type="PROSITE" id="PS51742"/>
    </source>
</evidence>
<dbReference type="SUPFAM" id="SSF117856">
    <property type="entry name" value="AF0104/ALDC/Ptd012-like"/>
    <property type="match status" value="1"/>
</dbReference>
<dbReference type="GO" id="GO:0003680">
    <property type="term" value="F:minor groove of adenine-thymine-rich DNA binding"/>
    <property type="evidence" value="ECO:0007669"/>
    <property type="project" value="InterPro"/>
</dbReference>
<keyword evidence="1" id="KW-0805">Transcription regulation</keyword>
<keyword evidence="2" id="KW-0238">DNA-binding</keyword>
<name>A0AAD1Z330_9LAMI</name>
<accession>A0AAD1Z330</accession>
<protein>
    <recommendedName>
        <fullName evidence="5">PPC domain-containing protein</fullName>
    </recommendedName>
</protein>
<organism evidence="6 7">
    <name type="scientific">Fraxinus pennsylvanica</name>
    <dbReference type="NCBI Taxonomy" id="56036"/>
    <lineage>
        <taxon>Eukaryota</taxon>
        <taxon>Viridiplantae</taxon>
        <taxon>Streptophyta</taxon>
        <taxon>Embryophyta</taxon>
        <taxon>Tracheophyta</taxon>
        <taxon>Spermatophyta</taxon>
        <taxon>Magnoliopsida</taxon>
        <taxon>eudicotyledons</taxon>
        <taxon>Gunneridae</taxon>
        <taxon>Pentapetalae</taxon>
        <taxon>asterids</taxon>
        <taxon>lamiids</taxon>
        <taxon>Lamiales</taxon>
        <taxon>Oleaceae</taxon>
        <taxon>Oleeae</taxon>
        <taxon>Fraxinus</taxon>
    </lineage>
</organism>